<dbReference type="AlphaFoldDB" id="A0A346A6F3"/>
<evidence type="ECO:0000256" key="4">
    <source>
        <dbReference type="ARBA" id="ARBA00022898"/>
    </source>
</evidence>
<protein>
    <submittedName>
        <fullName evidence="8">Tryptophan decarboxylase</fullName>
    </submittedName>
</protein>
<dbReference type="InterPro" id="IPR015421">
    <property type="entry name" value="PyrdxlP-dep_Trfase_major"/>
</dbReference>
<dbReference type="Gene3D" id="3.90.1150.10">
    <property type="entry name" value="Aspartate Aminotransferase, domain 1"/>
    <property type="match status" value="1"/>
</dbReference>
<dbReference type="PRINTS" id="PR00800">
    <property type="entry name" value="YHDCRBOXLASE"/>
</dbReference>
<keyword evidence="4 6" id="KW-0663">Pyridoxal phosphate</keyword>
<dbReference type="InterPro" id="IPR015424">
    <property type="entry name" value="PyrdxlP-dep_Trfase"/>
</dbReference>
<evidence type="ECO:0000256" key="1">
    <source>
        <dbReference type="ARBA" id="ARBA00001933"/>
    </source>
</evidence>
<dbReference type="InterPro" id="IPR010977">
    <property type="entry name" value="Aromatic_deC"/>
</dbReference>
<reference evidence="8" key="1">
    <citation type="submission" date="2017-06" db="EMBL/GenBank/DDBJ databases">
        <title>Elucidating plant specialized metabolism using synteny.</title>
        <authorList>
            <person name="Franke J."/>
            <person name="Kim J."/>
            <person name="Hamilton J.P."/>
            <person name="Zhao D."/>
            <person name="Pham G.M."/>
            <person name="Wiegert-Rininger K."/>
            <person name="Crisovan E."/>
            <person name="Newton L."/>
            <person name="Vaillancourt B."/>
            <person name="Tatsis E.C."/>
            <person name="Buell C.R."/>
            <person name="O'Connor S.E."/>
        </authorList>
    </citation>
    <scope>NUCLEOTIDE SEQUENCE</scope>
</reference>
<comment type="cofactor">
    <cofactor evidence="1 6 7">
        <name>pyridoxal 5'-phosphate</name>
        <dbReference type="ChEBI" id="CHEBI:597326"/>
    </cofactor>
</comment>
<comment type="similarity">
    <text evidence="2 7">Belongs to the group II decarboxylase family.</text>
</comment>
<dbReference type="SUPFAM" id="SSF53383">
    <property type="entry name" value="PLP-dependent transferases"/>
    <property type="match status" value="1"/>
</dbReference>
<proteinExistence type="evidence at transcript level"/>
<gene>
    <name evidence="8" type="primary">TDC</name>
</gene>
<dbReference type="GO" id="GO:0030170">
    <property type="term" value="F:pyridoxal phosphate binding"/>
    <property type="evidence" value="ECO:0007669"/>
    <property type="project" value="InterPro"/>
</dbReference>
<dbReference type="InterPro" id="IPR015422">
    <property type="entry name" value="PyrdxlP-dep_Trfase_small"/>
</dbReference>
<name>A0A346A6F3_GELSE</name>
<evidence type="ECO:0000256" key="5">
    <source>
        <dbReference type="ARBA" id="ARBA00023239"/>
    </source>
</evidence>
<dbReference type="FunFam" id="3.40.640.10:FF:000025">
    <property type="entry name" value="Histidine decarboxylase"/>
    <property type="match status" value="1"/>
</dbReference>
<dbReference type="PANTHER" id="PTHR11999:SF157">
    <property type="entry name" value="TRYPTOPHAN DECARBOXYLASE 1"/>
    <property type="match status" value="1"/>
</dbReference>
<dbReference type="InterPro" id="IPR021115">
    <property type="entry name" value="Pyridoxal-P_BS"/>
</dbReference>
<dbReference type="GO" id="GO:0006520">
    <property type="term" value="P:amino acid metabolic process"/>
    <property type="evidence" value="ECO:0007669"/>
    <property type="project" value="InterPro"/>
</dbReference>
<dbReference type="FunFam" id="1.20.1340.10:FF:000001">
    <property type="entry name" value="Histidine decarboxylase"/>
    <property type="match status" value="1"/>
</dbReference>
<dbReference type="EMBL" id="MF401944">
    <property type="protein sequence ID" value="AXK92562.1"/>
    <property type="molecule type" value="mRNA"/>
</dbReference>
<sequence>MGSIDANNVDLSTSSVGQFKPLEPEEFRKQAHTMVDFIADYYKNIENYPVLSQVEPGYLRDRLPETAPYLPESLEKIVQDIHKDIIPGMTNWLSPNFFAFFPATVSSAGFLGEMLGTAFNSVGFTWVSSPAATELEMIVMDWIAHMLKLPKSFMFSGTGGGVLQTTTSESLLCSIVAARERALESLGGSDNISKLVAYGSDQTHTMFAKTCKLGGIFPGNIRLIPTTAETNFSISPSVLRGIVEADLAAGLVPLFLCATVGTTSTTAIDPVNELAEIANEYKMWIHVDAAYAGSACICPEFRHHLNGVERVDSLSLSPHKWLLCYLDCCCLWVKKPNLLKRALSTNPEYLRNQRSEFDKVVDYKDWQVGTGRKFRALKLWLILRSYGVANLQSHIRSDVQMAKMFEEFVKSDPRFEVVVPRAFSLVCFRLKPFPGSNAAHIEILNKKLLEMVNSSGRIYIIHTVVGGIYMLRLAVGGTLTEERHVCAAWELIKEFADALLKEAS</sequence>
<dbReference type="Gene3D" id="1.20.1340.10">
    <property type="entry name" value="dopa decarboxylase, N-terminal domain"/>
    <property type="match status" value="1"/>
</dbReference>
<dbReference type="CDD" id="cd06450">
    <property type="entry name" value="DOPA_deC_like"/>
    <property type="match status" value="1"/>
</dbReference>
<feature type="modified residue" description="N6-(pyridoxal phosphate)lysine" evidence="6">
    <location>
        <position position="320"/>
    </location>
</feature>
<dbReference type="GO" id="GO:0036469">
    <property type="term" value="F:L-tryptophan decarboxylase activity"/>
    <property type="evidence" value="ECO:0007669"/>
    <property type="project" value="UniProtKB-ARBA"/>
</dbReference>
<evidence type="ECO:0000313" key="8">
    <source>
        <dbReference type="EMBL" id="AXK92562.1"/>
    </source>
</evidence>
<organism evidence="8">
    <name type="scientific">Gelsemium sempervirens</name>
    <name type="common">Carolina jasmine</name>
    <name type="synonym">Bignonia sempervirens</name>
    <dbReference type="NCBI Taxonomy" id="28542"/>
    <lineage>
        <taxon>Eukaryota</taxon>
        <taxon>Viridiplantae</taxon>
        <taxon>Streptophyta</taxon>
        <taxon>Embryophyta</taxon>
        <taxon>Tracheophyta</taxon>
        <taxon>Spermatophyta</taxon>
        <taxon>Magnoliopsida</taxon>
        <taxon>eudicotyledons</taxon>
        <taxon>Gunneridae</taxon>
        <taxon>Pentapetalae</taxon>
        <taxon>asterids</taxon>
        <taxon>lamiids</taxon>
        <taxon>Gentianales</taxon>
        <taxon>Gelsemiaceae</taxon>
        <taxon>Gelsemium</taxon>
    </lineage>
</organism>
<dbReference type="PANTHER" id="PTHR11999">
    <property type="entry name" value="GROUP II PYRIDOXAL-5-PHOSPHATE DECARBOXYLASE"/>
    <property type="match status" value="1"/>
</dbReference>
<dbReference type="GO" id="GO:0019752">
    <property type="term" value="P:carboxylic acid metabolic process"/>
    <property type="evidence" value="ECO:0007669"/>
    <property type="project" value="InterPro"/>
</dbReference>
<evidence type="ECO:0000256" key="6">
    <source>
        <dbReference type="PIRSR" id="PIRSR602129-50"/>
    </source>
</evidence>
<dbReference type="Gene3D" id="3.40.640.10">
    <property type="entry name" value="Type I PLP-dependent aspartate aminotransferase-like (Major domain)"/>
    <property type="match status" value="1"/>
</dbReference>
<dbReference type="InterPro" id="IPR002129">
    <property type="entry name" value="PyrdxlP-dep_de-COase"/>
</dbReference>
<evidence type="ECO:0000256" key="7">
    <source>
        <dbReference type="RuleBase" id="RU000382"/>
    </source>
</evidence>
<keyword evidence="5 7" id="KW-0456">Lyase</keyword>
<keyword evidence="3" id="KW-0210">Decarboxylase</keyword>
<dbReference type="Pfam" id="PF00282">
    <property type="entry name" value="Pyridoxal_deC"/>
    <property type="match status" value="1"/>
</dbReference>
<evidence type="ECO:0000256" key="2">
    <source>
        <dbReference type="ARBA" id="ARBA00009533"/>
    </source>
</evidence>
<dbReference type="PROSITE" id="PS00392">
    <property type="entry name" value="DDC_GAD_HDC_YDC"/>
    <property type="match status" value="1"/>
</dbReference>
<dbReference type="GO" id="GO:0005737">
    <property type="term" value="C:cytoplasm"/>
    <property type="evidence" value="ECO:0007669"/>
    <property type="project" value="TreeGrafter"/>
</dbReference>
<accession>A0A346A6F3</accession>
<evidence type="ECO:0000256" key="3">
    <source>
        <dbReference type="ARBA" id="ARBA00022793"/>
    </source>
</evidence>